<proteinExistence type="predicted"/>
<protein>
    <submittedName>
        <fullName evidence="1">Uncharacterized protein</fullName>
    </submittedName>
</protein>
<evidence type="ECO:0000313" key="1">
    <source>
        <dbReference type="EMBL" id="AYK16044.1"/>
    </source>
</evidence>
<evidence type="ECO:0000313" key="2">
    <source>
        <dbReference type="Proteomes" id="UP000053087"/>
    </source>
</evidence>
<dbReference type="EMBL" id="CP032683">
    <property type="protein sequence ID" value="AYK16044.1"/>
    <property type="molecule type" value="Genomic_DNA"/>
</dbReference>
<gene>
    <name evidence="1" type="ORF">AOB57_013360</name>
</gene>
<sequence length="81" mass="9486">MLGPKKIIRIALDQPPFSVCEKEKQVFTKLRHYIEAFLKVGDVELGHIVKRNVYVVQDKPLNRSSRYSSRYGVTDQIHWQS</sequence>
<accession>A0A660HUU8</accession>
<name>A0A660HUU8_9EURY</name>
<organism evidence="1 2">
    <name type="scientific">Methanosarcina flavescens</name>
    <dbReference type="NCBI Taxonomy" id="1715806"/>
    <lineage>
        <taxon>Archaea</taxon>
        <taxon>Methanobacteriati</taxon>
        <taxon>Methanobacteriota</taxon>
        <taxon>Stenosarchaea group</taxon>
        <taxon>Methanomicrobia</taxon>
        <taxon>Methanosarcinales</taxon>
        <taxon>Methanosarcinaceae</taxon>
        <taxon>Methanosarcina</taxon>
    </lineage>
</organism>
<dbReference type="AlphaFoldDB" id="A0A660HUU8"/>
<dbReference type="KEGG" id="mfz:AOB57_013360"/>
<dbReference type="Proteomes" id="UP000053087">
    <property type="component" value="Chromosome"/>
</dbReference>
<keyword evidence="2" id="KW-1185">Reference proteome</keyword>
<reference evidence="1 2" key="1">
    <citation type="journal article" date="2016" name="Int. J. Syst. Evol. Microbiol.">
        <title>Methanosarcina flavescens sp. nov., a methanogenic archaeon isolated from a full-scale anaerobic digester.</title>
        <authorList>
            <person name="Kern T."/>
            <person name="Fischer M.A."/>
            <person name="Deppenmeier U."/>
            <person name="Schmitz R.A."/>
            <person name="Rother M."/>
        </authorList>
    </citation>
    <scope>NUCLEOTIDE SEQUENCE [LARGE SCALE GENOMIC DNA]</scope>
    <source>
        <strain evidence="1 2">E03.2</strain>
    </source>
</reference>